<reference evidence="3 4" key="1">
    <citation type="submission" date="2018-01" db="EMBL/GenBank/DDBJ databases">
        <title>Complete genome sequence of Flavivirga eckloniae ECD14 isolated from seaweed Ecklonia cava.</title>
        <authorList>
            <person name="Lee J.H."/>
            <person name="Baik K.S."/>
            <person name="Seong C.N."/>
        </authorList>
    </citation>
    <scope>NUCLEOTIDE SEQUENCE [LARGE SCALE GENOMIC DNA]</scope>
    <source>
        <strain evidence="3 4">ECD14</strain>
    </source>
</reference>
<dbReference type="SMART" id="SM00850">
    <property type="entry name" value="LytTR"/>
    <property type="match status" value="1"/>
</dbReference>
<organism evidence="3 4">
    <name type="scientific">Flavivirga eckloniae</name>
    <dbReference type="NCBI Taxonomy" id="1803846"/>
    <lineage>
        <taxon>Bacteria</taxon>
        <taxon>Pseudomonadati</taxon>
        <taxon>Bacteroidota</taxon>
        <taxon>Flavobacteriia</taxon>
        <taxon>Flavobacteriales</taxon>
        <taxon>Flavobacteriaceae</taxon>
        <taxon>Flavivirga</taxon>
    </lineage>
</organism>
<evidence type="ECO:0000313" key="4">
    <source>
        <dbReference type="Proteomes" id="UP000235826"/>
    </source>
</evidence>
<keyword evidence="1" id="KW-0812">Transmembrane</keyword>
<dbReference type="KEGG" id="fek:C1H87_17385"/>
<feature type="transmembrane region" description="Helical" evidence="1">
    <location>
        <begin position="71"/>
        <end position="97"/>
    </location>
</feature>
<feature type="domain" description="HTH LytTR-type" evidence="2">
    <location>
        <begin position="157"/>
        <end position="254"/>
    </location>
</feature>
<dbReference type="RefSeq" id="WP_102757032.1">
    <property type="nucleotide sequence ID" value="NZ_CP025791.1"/>
</dbReference>
<proteinExistence type="predicted"/>
<keyword evidence="4" id="KW-1185">Reference proteome</keyword>
<accession>A0A2K9PTJ3</accession>
<feature type="transmembrane region" description="Helical" evidence="1">
    <location>
        <begin position="12"/>
        <end position="30"/>
    </location>
</feature>
<feature type="transmembrane region" description="Helical" evidence="1">
    <location>
        <begin position="112"/>
        <end position="133"/>
    </location>
</feature>
<dbReference type="Proteomes" id="UP000235826">
    <property type="component" value="Chromosome"/>
</dbReference>
<evidence type="ECO:0000259" key="2">
    <source>
        <dbReference type="PROSITE" id="PS50930"/>
    </source>
</evidence>
<dbReference type="InterPro" id="IPR046947">
    <property type="entry name" value="LytR-like"/>
</dbReference>
<keyword evidence="1" id="KW-0472">Membrane</keyword>
<dbReference type="AlphaFoldDB" id="A0A2K9PTJ3"/>
<name>A0A2K9PTJ3_9FLAO</name>
<dbReference type="GO" id="GO:0003677">
    <property type="term" value="F:DNA binding"/>
    <property type="evidence" value="ECO:0007669"/>
    <property type="project" value="InterPro"/>
</dbReference>
<sequence>MKIKSSNLYYHILYWIFVIVVLTLAFGRSWDNKIAAFFFVSMLLPIVLGTSYFFNYFLVPRLLFKKQILKLSLYTIYTLIISLYLESIVLMFSFVYFGNFSFQNLGPNASDTILLAAVLYLLVFIGAFILMLLQARENNKVIEYLSSENGKLKISFLEILSNRKIVKVSYKDIIYIESLSDHIRINTNNEQIKSKEKISNLMSRLPDVFLRIHRSFIINTEKIKEISYDRVLVGRFRLNIGRSYRKEVKEALKTIR</sequence>
<evidence type="ECO:0000313" key="3">
    <source>
        <dbReference type="EMBL" id="AUP80386.1"/>
    </source>
</evidence>
<dbReference type="Gene3D" id="2.40.50.1020">
    <property type="entry name" value="LytTr DNA-binding domain"/>
    <property type="match status" value="1"/>
</dbReference>
<evidence type="ECO:0000256" key="1">
    <source>
        <dbReference type="SAM" id="Phobius"/>
    </source>
</evidence>
<feature type="transmembrane region" description="Helical" evidence="1">
    <location>
        <begin position="36"/>
        <end position="59"/>
    </location>
</feature>
<dbReference type="Pfam" id="PF04397">
    <property type="entry name" value="LytTR"/>
    <property type="match status" value="1"/>
</dbReference>
<keyword evidence="1" id="KW-1133">Transmembrane helix</keyword>
<dbReference type="PANTHER" id="PTHR37299">
    <property type="entry name" value="TRANSCRIPTIONAL REGULATOR-RELATED"/>
    <property type="match status" value="1"/>
</dbReference>
<dbReference type="InterPro" id="IPR007492">
    <property type="entry name" value="LytTR_DNA-bd_dom"/>
</dbReference>
<dbReference type="PANTHER" id="PTHR37299:SF1">
    <property type="entry name" value="STAGE 0 SPORULATION PROTEIN A HOMOLOG"/>
    <property type="match status" value="1"/>
</dbReference>
<dbReference type="EMBL" id="CP025791">
    <property type="protein sequence ID" value="AUP80386.1"/>
    <property type="molecule type" value="Genomic_DNA"/>
</dbReference>
<protein>
    <recommendedName>
        <fullName evidence="2">HTH LytTR-type domain-containing protein</fullName>
    </recommendedName>
</protein>
<gene>
    <name evidence="3" type="ORF">C1H87_17385</name>
</gene>
<dbReference type="GO" id="GO:0000156">
    <property type="term" value="F:phosphorelay response regulator activity"/>
    <property type="evidence" value="ECO:0007669"/>
    <property type="project" value="InterPro"/>
</dbReference>
<dbReference type="PROSITE" id="PS50930">
    <property type="entry name" value="HTH_LYTTR"/>
    <property type="match status" value="1"/>
</dbReference>
<dbReference type="OrthoDB" id="9781059at2"/>